<evidence type="ECO:0000256" key="1">
    <source>
        <dbReference type="ARBA" id="ARBA00004613"/>
    </source>
</evidence>
<dbReference type="InterPro" id="IPR016272">
    <property type="entry name" value="Lipase_LIPH"/>
</dbReference>
<dbReference type="InterPro" id="IPR036392">
    <property type="entry name" value="PLAT/LH2_dom_sf"/>
</dbReference>
<evidence type="ECO:0000256" key="5">
    <source>
        <dbReference type="RuleBase" id="RU004262"/>
    </source>
</evidence>
<dbReference type="SUPFAM" id="SSF53474">
    <property type="entry name" value="alpha/beta-Hydrolases"/>
    <property type="match status" value="1"/>
</dbReference>
<dbReference type="CDD" id="cd00707">
    <property type="entry name" value="Pancreat_lipase_like"/>
    <property type="match status" value="1"/>
</dbReference>
<feature type="domain" description="Lipase" evidence="7">
    <location>
        <begin position="44"/>
        <end position="376"/>
    </location>
</feature>
<keyword evidence="3" id="KW-0964">Secreted</keyword>
<keyword evidence="8" id="KW-1185">Reference proteome</keyword>
<dbReference type="InterPro" id="IPR013818">
    <property type="entry name" value="Lipase"/>
</dbReference>
<dbReference type="PANTHER" id="PTHR11610">
    <property type="entry name" value="LIPASE"/>
    <property type="match status" value="1"/>
</dbReference>
<dbReference type="PIRSF" id="PIRSF000865">
    <property type="entry name" value="Lipoprotein_lipase_LIPH"/>
    <property type="match status" value="1"/>
</dbReference>
<dbReference type="PRINTS" id="PR00823">
    <property type="entry name" value="PANCLIPASE"/>
</dbReference>
<dbReference type="InterPro" id="IPR000734">
    <property type="entry name" value="TAG_lipase"/>
</dbReference>
<evidence type="ECO:0000256" key="4">
    <source>
        <dbReference type="ARBA" id="ARBA00023157"/>
    </source>
</evidence>
<dbReference type="GeneID" id="106478399"/>
<evidence type="ECO:0000256" key="2">
    <source>
        <dbReference type="ARBA" id="ARBA00010701"/>
    </source>
</evidence>
<dbReference type="InterPro" id="IPR033906">
    <property type="entry name" value="Lipase_N"/>
</dbReference>
<dbReference type="Pfam" id="PF00151">
    <property type="entry name" value="Lipase"/>
    <property type="match status" value="1"/>
</dbReference>
<accession>A0ABM1C578</accession>
<gene>
    <name evidence="9" type="primary">LOC106478399</name>
</gene>
<dbReference type="Gene3D" id="3.40.50.1820">
    <property type="entry name" value="alpha/beta hydrolase"/>
    <property type="match status" value="1"/>
</dbReference>
<keyword evidence="6" id="KW-0732">Signal</keyword>
<evidence type="ECO:0000256" key="3">
    <source>
        <dbReference type="ARBA" id="ARBA00022525"/>
    </source>
</evidence>
<dbReference type="SUPFAM" id="SSF49723">
    <property type="entry name" value="Lipase/lipooxygenase domain (PLAT/LH2 domain)"/>
    <property type="match status" value="1"/>
</dbReference>
<reference evidence="9" key="1">
    <citation type="submission" date="2025-08" db="UniProtKB">
        <authorList>
            <consortium name="RefSeq"/>
        </authorList>
    </citation>
    <scope>IDENTIFICATION</scope>
    <source>
        <tissue evidence="9">Muscle</tissue>
    </source>
</reference>
<dbReference type="RefSeq" id="XP_013794398.2">
    <property type="nucleotide sequence ID" value="XM_013938944.2"/>
</dbReference>
<name>A0ABM1C578_LIMPO</name>
<evidence type="ECO:0000313" key="8">
    <source>
        <dbReference type="Proteomes" id="UP000694941"/>
    </source>
</evidence>
<evidence type="ECO:0000256" key="6">
    <source>
        <dbReference type="SAM" id="SignalP"/>
    </source>
</evidence>
<evidence type="ECO:0000259" key="7">
    <source>
        <dbReference type="Pfam" id="PF00151"/>
    </source>
</evidence>
<protein>
    <submittedName>
        <fullName evidence="9">Pancreatic triacylglycerol lipase-like</fullName>
    </submittedName>
</protein>
<dbReference type="PRINTS" id="PR00821">
    <property type="entry name" value="TAGLIPASE"/>
</dbReference>
<proteinExistence type="inferred from homology"/>
<dbReference type="Gene3D" id="2.60.60.20">
    <property type="entry name" value="PLAT/LH2 domain"/>
    <property type="match status" value="1"/>
</dbReference>
<dbReference type="InterPro" id="IPR002331">
    <property type="entry name" value="Lipase_panc"/>
</dbReference>
<dbReference type="Proteomes" id="UP000694941">
    <property type="component" value="Unplaced"/>
</dbReference>
<feature type="chain" id="PRO_5045270788" evidence="6">
    <location>
        <begin position="19"/>
        <end position="529"/>
    </location>
</feature>
<organism evidence="8 9">
    <name type="scientific">Limulus polyphemus</name>
    <name type="common">Atlantic horseshoe crab</name>
    <dbReference type="NCBI Taxonomy" id="6850"/>
    <lineage>
        <taxon>Eukaryota</taxon>
        <taxon>Metazoa</taxon>
        <taxon>Ecdysozoa</taxon>
        <taxon>Arthropoda</taxon>
        <taxon>Chelicerata</taxon>
        <taxon>Merostomata</taxon>
        <taxon>Xiphosura</taxon>
        <taxon>Limulidae</taxon>
        <taxon>Limulus</taxon>
    </lineage>
</organism>
<feature type="signal peptide" evidence="6">
    <location>
        <begin position="1"/>
        <end position="18"/>
    </location>
</feature>
<comment type="similarity">
    <text evidence="2 5">Belongs to the AB hydrolase superfamily. Lipase family.</text>
</comment>
<evidence type="ECO:0000313" key="9">
    <source>
        <dbReference type="RefSeq" id="XP_013794398.2"/>
    </source>
</evidence>
<dbReference type="PANTHER" id="PTHR11610:SF185">
    <property type="entry name" value="LD47264P"/>
    <property type="match status" value="1"/>
</dbReference>
<keyword evidence="4" id="KW-1015">Disulfide bond</keyword>
<comment type="subcellular location">
    <subcellularLocation>
        <location evidence="1">Secreted</location>
    </subcellularLocation>
</comment>
<dbReference type="InterPro" id="IPR029058">
    <property type="entry name" value="AB_hydrolase_fold"/>
</dbReference>
<sequence>MDLKVLCCIVMLILMSGGKQITGQLREKDRTDSTEEDVTVLTRCYDEYGCFSIGEPFLSVYRPINLYPSDPRDIDVHFFLMTRRNIGQLQKLSFKDNSTFVSSTFNPSNPVKIIIHGYLEHGNEDWIQDMVRELLTHDDYNVISVDWAKGGVPPYTQAVANARMVGAIVGKFLQYMEDNLRVSPSDVHIIGHSLGAHAAGYTGERVPGLGRITGLDPAEPYFQYTDPKVRLDPSDAQFIDVIHTDGDSIISGGFGMMQSSGHVDFYPNGGRRQPGCNNNVVSSVQQEGDLYYGIRRFVGCNHIRAYEFFSESINTDCPFFGYKCNSFANFTAGVCTDGCGDGSFCAPMGFKADKWQRFKKAQPVKMYLITGNVRPFCQYHYNIKIKMENSEENRKIGPQRGVILAKLTGRRGQTSVMRTSREPQEFNSGTTYEFLMSSSELGSLLRIDIEWRPVSPFFNFNFNTFNRPNDVTRPLRNMFIPVRSRLQIQSFEVKNLESGNVFVFCGQPADLAYAEQVKTFFKSSGNCTS</sequence>